<reference evidence="8 9" key="1">
    <citation type="submission" date="2021-11" db="EMBL/GenBank/DDBJ databases">
        <authorList>
            <person name="Lee D.-H."/>
            <person name="Kim S.-B."/>
        </authorList>
    </citation>
    <scope>NUCLEOTIDE SEQUENCE [LARGE SCALE GENOMIC DNA]</scope>
    <source>
        <strain evidence="8 9">KCTC 52223</strain>
    </source>
</reference>
<evidence type="ECO:0000256" key="6">
    <source>
        <dbReference type="SAM" id="Phobius"/>
    </source>
</evidence>
<dbReference type="InterPro" id="IPR036259">
    <property type="entry name" value="MFS_trans_sf"/>
</dbReference>
<evidence type="ECO:0000256" key="5">
    <source>
        <dbReference type="ARBA" id="ARBA00023136"/>
    </source>
</evidence>
<feature type="domain" description="Major facilitator superfamily (MFS) profile" evidence="7">
    <location>
        <begin position="1"/>
        <end position="388"/>
    </location>
</feature>
<dbReference type="PANTHER" id="PTHR43124">
    <property type="entry name" value="PURINE EFFLUX PUMP PBUE"/>
    <property type="match status" value="1"/>
</dbReference>
<feature type="transmembrane region" description="Helical" evidence="6">
    <location>
        <begin position="295"/>
        <end position="318"/>
    </location>
</feature>
<evidence type="ECO:0000256" key="1">
    <source>
        <dbReference type="ARBA" id="ARBA00004651"/>
    </source>
</evidence>
<feature type="transmembrane region" description="Helical" evidence="6">
    <location>
        <begin position="120"/>
        <end position="142"/>
    </location>
</feature>
<proteinExistence type="predicted"/>
<feature type="transmembrane region" description="Helical" evidence="6">
    <location>
        <begin position="198"/>
        <end position="215"/>
    </location>
</feature>
<dbReference type="Gene3D" id="1.20.1250.20">
    <property type="entry name" value="MFS general substrate transporter like domains"/>
    <property type="match status" value="1"/>
</dbReference>
<dbReference type="InterPro" id="IPR050189">
    <property type="entry name" value="MFS_Efflux_Transporters"/>
</dbReference>
<feature type="transmembrane region" description="Helical" evidence="6">
    <location>
        <begin position="154"/>
        <end position="173"/>
    </location>
</feature>
<name>A0ABS8KVT2_9HYPH</name>
<dbReference type="PANTHER" id="PTHR43124:SF3">
    <property type="entry name" value="CHLORAMPHENICOL EFFLUX PUMP RV0191"/>
    <property type="match status" value="1"/>
</dbReference>
<protein>
    <submittedName>
        <fullName evidence="8">MFS transporter</fullName>
    </submittedName>
</protein>
<feature type="transmembrane region" description="Helical" evidence="6">
    <location>
        <begin position="235"/>
        <end position="257"/>
    </location>
</feature>
<keyword evidence="3 6" id="KW-0812">Transmembrane</keyword>
<evidence type="ECO:0000256" key="3">
    <source>
        <dbReference type="ARBA" id="ARBA00022692"/>
    </source>
</evidence>
<evidence type="ECO:0000256" key="4">
    <source>
        <dbReference type="ARBA" id="ARBA00022989"/>
    </source>
</evidence>
<dbReference type="InterPro" id="IPR011701">
    <property type="entry name" value="MFS"/>
</dbReference>
<keyword evidence="4 6" id="KW-1133">Transmembrane helix</keyword>
<dbReference type="PROSITE" id="PS50850">
    <property type="entry name" value="MFS"/>
    <property type="match status" value="1"/>
</dbReference>
<gene>
    <name evidence="8" type="ORF">LJ725_14440</name>
</gene>
<evidence type="ECO:0000256" key="2">
    <source>
        <dbReference type="ARBA" id="ARBA00022475"/>
    </source>
</evidence>
<evidence type="ECO:0000259" key="7">
    <source>
        <dbReference type="PROSITE" id="PS50850"/>
    </source>
</evidence>
<dbReference type="Pfam" id="PF07690">
    <property type="entry name" value="MFS_1"/>
    <property type="match status" value="1"/>
</dbReference>
<organism evidence="8 9">
    <name type="scientific">Reyranella aquatilis</name>
    <dbReference type="NCBI Taxonomy" id="2035356"/>
    <lineage>
        <taxon>Bacteria</taxon>
        <taxon>Pseudomonadati</taxon>
        <taxon>Pseudomonadota</taxon>
        <taxon>Alphaproteobacteria</taxon>
        <taxon>Hyphomicrobiales</taxon>
        <taxon>Reyranellaceae</taxon>
        <taxon>Reyranella</taxon>
    </lineage>
</organism>
<feature type="transmembrane region" description="Helical" evidence="6">
    <location>
        <begin position="330"/>
        <end position="349"/>
    </location>
</feature>
<feature type="transmembrane region" description="Helical" evidence="6">
    <location>
        <begin position="361"/>
        <end position="384"/>
    </location>
</feature>
<feature type="transmembrane region" description="Helical" evidence="6">
    <location>
        <begin position="269"/>
        <end position="289"/>
    </location>
</feature>
<comment type="subcellular location">
    <subcellularLocation>
        <location evidence="1">Cell membrane</location>
        <topology evidence="1">Multi-pass membrane protein</topology>
    </subcellularLocation>
</comment>
<evidence type="ECO:0000313" key="9">
    <source>
        <dbReference type="Proteomes" id="UP001198862"/>
    </source>
</evidence>
<dbReference type="Proteomes" id="UP001198862">
    <property type="component" value="Unassembled WGS sequence"/>
</dbReference>
<keyword evidence="9" id="KW-1185">Reference proteome</keyword>
<feature type="transmembrane region" description="Helical" evidence="6">
    <location>
        <begin position="68"/>
        <end position="84"/>
    </location>
</feature>
<dbReference type="RefSeq" id="WP_230551352.1">
    <property type="nucleotide sequence ID" value="NZ_JAJISD010000005.1"/>
</dbReference>
<sequence>MPFAAGYYLSYLFRTINTLISGPLSAELGLDAANLGLLTAVYFLVLAGAQIPIGVLLDRFGPRRVQSVLLVVAAGGAALFAASTGLLELLIARAMIGIGVAAALMAGLKAIVTWFPRERVALINGYMIMLGALGAVTATAPAEWLMGYSGWRGLFELSAAATLAAALLIFLAVPDKAQLVLPQRTSLKLGAIYRDPRFWRIAPLSASCIGSAWSLQGLWAAPWLADVEGFNREALIAQLFLMAIAVCLGALLLGTIADRLRRRGIGTETLFAAVVALFVIAELALIMRLPLPSLLPWIVVSIVSAATVLSFAIIAEYFPSELAARANGSLNVLHFGWAFVVQYGTGLILEQWTPQDGHYPAIAYQVAFAVSVAVQIVALAWFVVPWLRSLDWRAPASFLRALANDNVPVETVTASTEIRMFEPHESGEW</sequence>
<keyword evidence="5 6" id="KW-0472">Membrane</keyword>
<dbReference type="SUPFAM" id="SSF103473">
    <property type="entry name" value="MFS general substrate transporter"/>
    <property type="match status" value="1"/>
</dbReference>
<accession>A0ABS8KVT2</accession>
<dbReference type="EMBL" id="JAJISD010000005">
    <property type="protein sequence ID" value="MCC8430170.1"/>
    <property type="molecule type" value="Genomic_DNA"/>
</dbReference>
<dbReference type="InterPro" id="IPR020846">
    <property type="entry name" value="MFS_dom"/>
</dbReference>
<feature type="transmembrane region" description="Helical" evidence="6">
    <location>
        <begin position="90"/>
        <end position="108"/>
    </location>
</feature>
<comment type="caution">
    <text evidence="8">The sequence shown here is derived from an EMBL/GenBank/DDBJ whole genome shotgun (WGS) entry which is preliminary data.</text>
</comment>
<evidence type="ECO:0000313" key="8">
    <source>
        <dbReference type="EMBL" id="MCC8430170.1"/>
    </source>
</evidence>
<feature type="transmembrane region" description="Helical" evidence="6">
    <location>
        <begin position="35"/>
        <end position="56"/>
    </location>
</feature>
<keyword evidence="2" id="KW-1003">Cell membrane</keyword>